<dbReference type="SUPFAM" id="SSF52540">
    <property type="entry name" value="P-loop containing nucleoside triphosphate hydrolases"/>
    <property type="match status" value="3"/>
</dbReference>
<keyword evidence="5" id="KW-0378">Hydrolase</keyword>
<dbReference type="InterPro" id="IPR041627">
    <property type="entry name" value="AAA_lid_6"/>
</dbReference>
<evidence type="ECO:0000313" key="5">
    <source>
        <dbReference type="EMBL" id="MPM20264.1"/>
    </source>
</evidence>
<evidence type="ECO:0000256" key="2">
    <source>
        <dbReference type="ARBA" id="ARBA00022741"/>
    </source>
</evidence>
<feature type="domain" description="AAA+ ATPase" evidence="4">
    <location>
        <begin position="897"/>
        <end position="1029"/>
    </location>
</feature>
<reference evidence="5" key="1">
    <citation type="submission" date="2019-08" db="EMBL/GenBank/DDBJ databases">
        <authorList>
            <person name="Kucharzyk K."/>
            <person name="Murdoch R.W."/>
            <person name="Higgins S."/>
            <person name="Loffler F."/>
        </authorList>
    </citation>
    <scope>NUCLEOTIDE SEQUENCE</scope>
</reference>
<dbReference type="InterPro" id="IPR027417">
    <property type="entry name" value="P-loop_NTPase"/>
</dbReference>
<evidence type="ECO:0000256" key="1">
    <source>
        <dbReference type="ARBA" id="ARBA00010378"/>
    </source>
</evidence>
<dbReference type="AlphaFoldDB" id="A0A644Y293"/>
<dbReference type="PANTHER" id="PTHR43392:SF2">
    <property type="entry name" value="AAA-TYPE ATPASE FAMILY PROTEIN _ ANKYRIN REPEAT FAMILY PROTEIN"/>
    <property type="match status" value="1"/>
</dbReference>
<feature type="domain" description="AAA+ ATPase" evidence="4">
    <location>
        <begin position="626"/>
        <end position="759"/>
    </location>
</feature>
<comment type="similarity">
    <text evidence="1">Belongs to the CbxX/CfxQ family.</text>
</comment>
<dbReference type="Pfam" id="PF17866">
    <property type="entry name" value="AAA_lid_6"/>
    <property type="match status" value="2"/>
</dbReference>
<protein>
    <submittedName>
        <fullName evidence="5">Holliday junction ATP-dependent DNA helicase RuvB</fullName>
        <ecNumber evidence="5">3.6.4.12</ecNumber>
    </submittedName>
</protein>
<keyword evidence="5" id="KW-0347">Helicase</keyword>
<evidence type="ECO:0000259" key="4">
    <source>
        <dbReference type="SMART" id="SM00382"/>
    </source>
</evidence>
<dbReference type="EMBL" id="VSSQ01003345">
    <property type="protein sequence ID" value="MPM20264.1"/>
    <property type="molecule type" value="Genomic_DNA"/>
</dbReference>
<dbReference type="GO" id="GO:0003678">
    <property type="term" value="F:DNA helicase activity"/>
    <property type="evidence" value="ECO:0007669"/>
    <property type="project" value="UniProtKB-EC"/>
</dbReference>
<dbReference type="Gene3D" id="3.40.50.300">
    <property type="entry name" value="P-loop containing nucleotide triphosphate hydrolases"/>
    <property type="match status" value="3"/>
</dbReference>
<dbReference type="Gene3D" id="1.10.8.60">
    <property type="match status" value="3"/>
</dbReference>
<sequence length="1124" mass="130215">MDRDELKLYLEKKLNKEFIGQREFFKEISEYFINKVENNEKGILVLAGHKNTFKKASIKTIFEELYEKNLMKNRNVDEIDLASYNFNMGYNAFLTDLYEKLDNDKSDGLMFKNTEKASEEVIKLLSNIYPNTCIQLDNDYIIKNKFLVEAKVQDKNKINKIVCHNKFFIFIYNYEDKNEFDDFSQLSLKNREKIFYTRELTQKEKNIIIRKKLINEIEKIKSDFGVQVLLGFKDNVNEKEVFGVCQYLQKNFNKNSGFDITEYIYYKVSDPLRNFILKESIEEGEKILIYVNHNRLYCKANNEIYRLNKYSTPTLDDVRYKLESIIGVKQLKEFLLNIENNYKVQKIREKLGLRTSRISLNMIFAGNAGTGKTNAARITYEYLNALGLLSTGVFIEVSKADFITENVNETAKRTNDIINSAIGGVLFIDEAYALCESEDDKVGKEIVDALLKGIEDNRNNLTVILAGYEKDMEEFLGFNQGLKSRFPNIIHFEDYKPEEMYEIAMQIAKAKGYRIAKNVKNDLIDLFARNQLTGKNDLGNARFVRNIIENAIIYSSRKYLTNNKSEIDLLEREDFNFKVSAKFDLEEKLKGIIGLEDVKNLLRSQYKLLVAQEKRKSVGVNTEIEQNLNMVFAGNPGTGKTSIARLVAQMLNSMGLLKVGQLVETDRSSFVANIPGETAKKTEEKFKEALGGVLFIDEAYTLANDSLGREAIETLLKLIEDYSREVIVILAGYEQDMEEFFDVNIGLRSRFPLWTNFEDYNPNELLEMAIRLVESKGFKLSKNGYIALKKSFVDIYENSDAQSGNGRMVRNYVENLIRVQSIRIAEEDISVYEMNLITSKDIEKLNTSQYDNEFDLEERLKDLIGNEEAKEFLRDQYKLMRVKEKRKKLGLSTDITRYMNIIFTGEIGTGKKTVLNILSETLYSMGVVKAKNIVEINKEEIIDNMKNGVSFEDILNKQIGKVVYIDSAEFLLQDTSNRIIKDLIKFIDKNSNKIVLTLSGKSKNIKKLMKSNPELNYRFPSMLNFEDYKKDDLFNMALSILESKRYILDNESKETLNKVIVELYDNRNLSLRNGLMIKQYLDILIREQSIRICDPKINPKEMSIIISSDIIKSKNQFLSKNIFE</sequence>
<dbReference type="PRINTS" id="PR00819">
    <property type="entry name" value="CBXCFQXSUPER"/>
</dbReference>
<dbReference type="InterPro" id="IPR003959">
    <property type="entry name" value="ATPase_AAA_core"/>
</dbReference>
<dbReference type="InterPro" id="IPR000641">
    <property type="entry name" value="CbxX/CfxQ"/>
</dbReference>
<dbReference type="InterPro" id="IPR050773">
    <property type="entry name" value="CbxX/CfxQ_RuBisCO_ESX"/>
</dbReference>
<proteinExistence type="inferred from homology"/>
<dbReference type="GO" id="GO:0016887">
    <property type="term" value="F:ATP hydrolysis activity"/>
    <property type="evidence" value="ECO:0007669"/>
    <property type="project" value="InterPro"/>
</dbReference>
<keyword evidence="2" id="KW-0547">Nucleotide-binding</keyword>
<keyword evidence="3" id="KW-0067">ATP-binding</keyword>
<evidence type="ECO:0000256" key="3">
    <source>
        <dbReference type="ARBA" id="ARBA00022840"/>
    </source>
</evidence>
<dbReference type="PANTHER" id="PTHR43392">
    <property type="entry name" value="AAA-TYPE ATPASE FAMILY PROTEIN / ANKYRIN REPEAT FAMILY PROTEIN"/>
    <property type="match status" value="1"/>
</dbReference>
<dbReference type="GO" id="GO:0005524">
    <property type="term" value="F:ATP binding"/>
    <property type="evidence" value="ECO:0007669"/>
    <property type="project" value="UniProtKB-KW"/>
</dbReference>
<organism evidence="5">
    <name type="scientific">bioreactor metagenome</name>
    <dbReference type="NCBI Taxonomy" id="1076179"/>
    <lineage>
        <taxon>unclassified sequences</taxon>
        <taxon>metagenomes</taxon>
        <taxon>ecological metagenomes</taxon>
    </lineage>
</organism>
<comment type="caution">
    <text evidence="5">The sequence shown here is derived from an EMBL/GenBank/DDBJ whole genome shotgun (WGS) entry which is preliminary data.</text>
</comment>
<name>A0A644Y293_9ZZZZ</name>
<dbReference type="SMART" id="SM00382">
    <property type="entry name" value="AAA"/>
    <property type="match status" value="3"/>
</dbReference>
<feature type="domain" description="AAA+ ATPase" evidence="4">
    <location>
        <begin position="358"/>
        <end position="496"/>
    </location>
</feature>
<accession>A0A644Y293</accession>
<gene>
    <name evidence="5" type="primary">ruvB_39</name>
    <name evidence="5" type="ORF">SDC9_66693</name>
</gene>
<dbReference type="Pfam" id="PF00004">
    <property type="entry name" value="AAA"/>
    <property type="match status" value="2"/>
</dbReference>
<dbReference type="FunFam" id="3.40.50.300:FF:000216">
    <property type="entry name" value="Type VII secretion ATPase EccA"/>
    <property type="match status" value="2"/>
</dbReference>
<dbReference type="CDD" id="cd00009">
    <property type="entry name" value="AAA"/>
    <property type="match status" value="2"/>
</dbReference>
<dbReference type="EC" id="3.6.4.12" evidence="5"/>
<dbReference type="InterPro" id="IPR003593">
    <property type="entry name" value="AAA+_ATPase"/>
</dbReference>